<keyword evidence="1" id="KW-0805">Transcription regulation</keyword>
<dbReference type="SMART" id="SM00419">
    <property type="entry name" value="HTH_CRP"/>
    <property type="match status" value="1"/>
</dbReference>
<dbReference type="PANTHER" id="PTHR39515">
    <property type="entry name" value="CONSERVED PROTEIN"/>
    <property type="match status" value="1"/>
</dbReference>
<name>A0ABT8Y8N0_9SPHN</name>
<dbReference type="Pfam" id="PF01047">
    <property type="entry name" value="MarR"/>
    <property type="match status" value="1"/>
</dbReference>
<dbReference type="InterPro" id="IPR036390">
    <property type="entry name" value="WH_DNA-bd_sf"/>
</dbReference>
<dbReference type="InterPro" id="IPR052526">
    <property type="entry name" value="HTH-type_Bedaq_tolerance"/>
</dbReference>
<dbReference type="RefSeq" id="WP_303542065.1">
    <property type="nucleotide sequence ID" value="NZ_JAUOTP010000004.1"/>
</dbReference>
<accession>A0ABT8Y8N0</accession>
<dbReference type="InterPro" id="IPR012318">
    <property type="entry name" value="HTH_CRP"/>
</dbReference>
<evidence type="ECO:0000313" key="5">
    <source>
        <dbReference type="EMBL" id="MDO6414670.1"/>
    </source>
</evidence>
<dbReference type="PROSITE" id="PS50995">
    <property type="entry name" value="HTH_MARR_2"/>
    <property type="match status" value="1"/>
</dbReference>
<organism evidence="5 6">
    <name type="scientific">Sphingomonas natans</name>
    <dbReference type="NCBI Taxonomy" id="3063330"/>
    <lineage>
        <taxon>Bacteria</taxon>
        <taxon>Pseudomonadati</taxon>
        <taxon>Pseudomonadota</taxon>
        <taxon>Alphaproteobacteria</taxon>
        <taxon>Sphingomonadales</taxon>
        <taxon>Sphingomonadaceae</taxon>
        <taxon>Sphingomonas</taxon>
    </lineage>
</organism>
<dbReference type="InterPro" id="IPR000835">
    <property type="entry name" value="HTH_MarR-typ"/>
</dbReference>
<protein>
    <submittedName>
        <fullName evidence="5">MarR family transcriptional regulator</fullName>
    </submittedName>
</protein>
<dbReference type="Gene3D" id="1.10.10.10">
    <property type="entry name" value="Winged helix-like DNA-binding domain superfamily/Winged helix DNA-binding domain"/>
    <property type="match status" value="1"/>
</dbReference>
<gene>
    <name evidence="5" type="ORF">Q4F19_09790</name>
</gene>
<dbReference type="InterPro" id="IPR023187">
    <property type="entry name" value="Tscrpt_reg_MarR-type_CS"/>
</dbReference>
<reference evidence="5" key="1">
    <citation type="submission" date="2023-07" db="EMBL/GenBank/DDBJ databases">
        <authorList>
            <person name="Kim M."/>
        </authorList>
    </citation>
    <scope>NUCLEOTIDE SEQUENCE</scope>
    <source>
        <strain evidence="5">BIUV-7</strain>
    </source>
</reference>
<evidence type="ECO:0000259" key="4">
    <source>
        <dbReference type="PROSITE" id="PS50995"/>
    </source>
</evidence>
<dbReference type="EMBL" id="JAUOTP010000004">
    <property type="protein sequence ID" value="MDO6414670.1"/>
    <property type="molecule type" value="Genomic_DNA"/>
</dbReference>
<dbReference type="PROSITE" id="PS01117">
    <property type="entry name" value="HTH_MARR_1"/>
    <property type="match status" value="1"/>
</dbReference>
<keyword evidence="3" id="KW-0804">Transcription</keyword>
<feature type="domain" description="HTH marR-type" evidence="4">
    <location>
        <begin position="11"/>
        <end position="140"/>
    </location>
</feature>
<proteinExistence type="predicted"/>
<dbReference type="PANTHER" id="PTHR39515:SF2">
    <property type="entry name" value="HTH-TYPE TRANSCRIPTIONAL REGULATOR RV0880"/>
    <property type="match status" value="1"/>
</dbReference>
<sequence>MDAITISESDEARIVRAVLRLARRLRRSSASAALTGSGLALLAGLHRDGPMSAAALASGEGLQPQSLSRLLARLERDGLIDRPVDPLDRRRQVIAITRAGRAALNDAMALRRRWLSTAVAGHLAGAERATLLAAAEIMLRIAAAPQEDAHATG</sequence>
<keyword evidence="6" id="KW-1185">Reference proteome</keyword>
<dbReference type="SMART" id="SM00347">
    <property type="entry name" value="HTH_MARR"/>
    <property type="match status" value="1"/>
</dbReference>
<evidence type="ECO:0000256" key="3">
    <source>
        <dbReference type="ARBA" id="ARBA00023163"/>
    </source>
</evidence>
<evidence type="ECO:0000256" key="2">
    <source>
        <dbReference type="ARBA" id="ARBA00023125"/>
    </source>
</evidence>
<dbReference type="SUPFAM" id="SSF46785">
    <property type="entry name" value="Winged helix' DNA-binding domain"/>
    <property type="match status" value="1"/>
</dbReference>
<comment type="caution">
    <text evidence="5">The sequence shown here is derived from an EMBL/GenBank/DDBJ whole genome shotgun (WGS) entry which is preliminary data.</text>
</comment>
<evidence type="ECO:0000313" key="6">
    <source>
        <dbReference type="Proteomes" id="UP001169764"/>
    </source>
</evidence>
<dbReference type="Proteomes" id="UP001169764">
    <property type="component" value="Unassembled WGS sequence"/>
</dbReference>
<keyword evidence="2" id="KW-0238">DNA-binding</keyword>
<dbReference type="InterPro" id="IPR036388">
    <property type="entry name" value="WH-like_DNA-bd_sf"/>
</dbReference>
<evidence type="ECO:0000256" key="1">
    <source>
        <dbReference type="ARBA" id="ARBA00023015"/>
    </source>
</evidence>